<dbReference type="EMBL" id="VXMH01000005">
    <property type="protein sequence ID" value="MYC93440.1"/>
    <property type="molecule type" value="Genomic_DNA"/>
</dbReference>
<evidence type="ECO:0000256" key="7">
    <source>
        <dbReference type="ARBA" id="ARBA00022759"/>
    </source>
</evidence>
<dbReference type="Gene3D" id="3.90.1570.50">
    <property type="match status" value="1"/>
</dbReference>
<evidence type="ECO:0000256" key="8">
    <source>
        <dbReference type="ARBA" id="ARBA00022801"/>
    </source>
</evidence>
<evidence type="ECO:0000256" key="2">
    <source>
        <dbReference type="ARBA" id="ARBA00008598"/>
    </source>
</evidence>
<keyword evidence="10" id="KW-0238">DNA-binding</keyword>
<dbReference type="InterPro" id="IPR007409">
    <property type="entry name" value="Restrct_endonuc_type1_HsdR_N"/>
</dbReference>
<keyword evidence="5" id="KW-0547">Nucleotide-binding</keyword>
<dbReference type="GO" id="GO:0009307">
    <property type="term" value="P:DNA restriction-modification system"/>
    <property type="evidence" value="ECO:0007669"/>
    <property type="project" value="UniProtKB-KW"/>
</dbReference>
<dbReference type="EC" id="3.1.21.3" evidence="3"/>
<sequence length="184" mass="21330">MNWPLRCVSAARQQSTPVCERPWIRISWPNAEKNDHRHPLGRPRTPHLHRAHRPPLRPGAGRLAANPHDYDREHRLDLFYGAPSADNAAANRLYRQNRFSVTRQLHYSRDNAQLALDLCLFINGLPVATFELKNSLTKQTAADAVEQYKRDRNPNEPLFRLGRCLAHFASDHRPLPFRLPSRRL</sequence>
<evidence type="ECO:0000256" key="6">
    <source>
        <dbReference type="ARBA" id="ARBA00022747"/>
    </source>
</evidence>
<dbReference type="PANTHER" id="PTHR30195">
    <property type="entry name" value="TYPE I SITE-SPECIFIC DEOXYRIBONUCLEASE PROTEIN SUBUNIT M AND R"/>
    <property type="match status" value="1"/>
</dbReference>
<dbReference type="GO" id="GO:0003677">
    <property type="term" value="F:DNA binding"/>
    <property type="evidence" value="ECO:0007669"/>
    <property type="project" value="UniProtKB-KW"/>
</dbReference>
<evidence type="ECO:0000256" key="5">
    <source>
        <dbReference type="ARBA" id="ARBA00022741"/>
    </source>
</evidence>
<comment type="caution">
    <text evidence="13">The sequence shown here is derived from an EMBL/GenBank/DDBJ whole genome shotgun (WGS) entry which is preliminary data.</text>
</comment>
<evidence type="ECO:0000256" key="10">
    <source>
        <dbReference type="ARBA" id="ARBA00023125"/>
    </source>
</evidence>
<accession>A0A6B1D0V1</accession>
<evidence type="ECO:0000256" key="1">
    <source>
        <dbReference type="ARBA" id="ARBA00000851"/>
    </source>
</evidence>
<keyword evidence="7" id="KW-0255">Endonuclease</keyword>
<dbReference type="PANTHER" id="PTHR30195:SF15">
    <property type="entry name" value="TYPE I RESTRICTION ENZYME HINDI ENDONUCLEASE SUBUNIT"/>
    <property type="match status" value="1"/>
</dbReference>
<gene>
    <name evidence="13" type="ORF">F4X14_00585</name>
</gene>
<dbReference type="AlphaFoldDB" id="A0A6B1D0V1"/>
<proteinExistence type="inferred from homology"/>
<dbReference type="Pfam" id="PF04313">
    <property type="entry name" value="HSDR_N"/>
    <property type="match status" value="1"/>
</dbReference>
<evidence type="ECO:0000259" key="12">
    <source>
        <dbReference type="Pfam" id="PF04313"/>
    </source>
</evidence>
<evidence type="ECO:0000256" key="9">
    <source>
        <dbReference type="ARBA" id="ARBA00022840"/>
    </source>
</evidence>
<dbReference type="InterPro" id="IPR051268">
    <property type="entry name" value="Type-I_R_enzyme_R_subunit"/>
</dbReference>
<keyword evidence="4" id="KW-0540">Nuclease</keyword>
<keyword evidence="9" id="KW-0067">ATP-binding</keyword>
<keyword evidence="8" id="KW-0378">Hydrolase</keyword>
<evidence type="ECO:0000256" key="4">
    <source>
        <dbReference type="ARBA" id="ARBA00022722"/>
    </source>
</evidence>
<name>A0A6B1D0V1_9CHLR</name>
<evidence type="ECO:0000256" key="11">
    <source>
        <dbReference type="SAM" id="MobiDB-lite"/>
    </source>
</evidence>
<dbReference type="GO" id="GO:0005524">
    <property type="term" value="F:ATP binding"/>
    <property type="evidence" value="ECO:0007669"/>
    <property type="project" value="UniProtKB-KW"/>
</dbReference>
<organism evidence="13">
    <name type="scientific">Caldilineaceae bacterium SB0661_bin_32</name>
    <dbReference type="NCBI Taxonomy" id="2605255"/>
    <lineage>
        <taxon>Bacteria</taxon>
        <taxon>Bacillati</taxon>
        <taxon>Chloroflexota</taxon>
        <taxon>Caldilineae</taxon>
        <taxon>Caldilineales</taxon>
        <taxon>Caldilineaceae</taxon>
    </lineage>
</organism>
<feature type="region of interest" description="Disordered" evidence="11">
    <location>
        <begin position="34"/>
        <end position="60"/>
    </location>
</feature>
<evidence type="ECO:0000256" key="3">
    <source>
        <dbReference type="ARBA" id="ARBA00012654"/>
    </source>
</evidence>
<evidence type="ECO:0000313" key="13">
    <source>
        <dbReference type="EMBL" id="MYC93440.1"/>
    </source>
</evidence>
<dbReference type="GO" id="GO:0009035">
    <property type="term" value="F:type I site-specific deoxyribonuclease activity"/>
    <property type="evidence" value="ECO:0007669"/>
    <property type="project" value="UniProtKB-EC"/>
</dbReference>
<comment type="catalytic activity">
    <reaction evidence="1">
        <text>Endonucleolytic cleavage of DNA to give random double-stranded fragments with terminal 5'-phosphates, ATP is simultaneously hydrolyzed.</text>
        <dbReference type="EC" id="3.1.21.3"/>
    </reaction>
</comment>
<reference evidence="13" key="1">
    <citation type="submission" date="2019-09" db="EMBL/GenBank/DDBJ databases">
        <title>Characterisation of the sponge microbiome using genome-centric metagenomics.</title>
        <authorList>
            <person name="Engelberts J.P."/>
            <person name="Robbins S.J."/>
            <person name="De Goeij J.M."/>
            <person name="Aranda M."/>
            <person name="Bell S.C."/>
            <person name="Webster N.S."/>
        </authorList>
    </citation>
    <scope>NUCLEOTIDE SEQUENCE</scope>
    <source>
        <strain evidence="13">SB0661_bin_32</strain>
    </source>
</reference>
<feature type="domain" description="Restriction endonuclease type I HsdR N-terminal" evidence="12">
    <location>
        <begin position="96"/>
        <end position="171"/>
    </location>
</feature>
<feature type="compositionally biased region" description="Basic residues" evidence="11">
    <location>
        <begin position="39"/>
        <end position="55"/>
    </location>
</feature>
<keyword evidence="6" id="KW-0680">Restriction system</keyword>
<protein>
    <recommendedName>
        <fullName evidence="3">type I site-specific deoxyribonuclease</fullName>
        <ecNumber evidence="3">3.1.21.3</ecNumber>
    </recommendedName>
</protein>
<comment type="similarity">
    <text evidence="2">Belongs to the HsdR family.</text>
</comment>